<feature type="transmembrane region" description="Helical" evidence="7">
    <location>
        <begin position="87"/>
        <end position="115"/>
    </location>
</feature>
<comment type="caution">
    <text evidence="9">The sequence shown here is derived from an EMBL/GenBank/DDBJ whole genome shotgun (WGS) entry which is preliminary data.</text>
</comment>
<evidence type="ECO:0000313" key="10">
    <source>
        <dbReference type="Proteomes" id="UP000179797"/>
    </source>
</evidence>
<dbReference type="GO" id="GO:0016020">
    <property type="term" value="C:membrane"/>
    <property type="evidence" value="ECO:0007669"/>
    <property type="project" value="UniProtKB-SubCell"/>
</dbReference>
<evidence type="ECO:0000256" key="6">
    <source>
        <dbReference type="ARBA" id="ARBA00023136"/>
    </source>
</evidence>
<feature type="transmembrane region" description="Helical" evidence="7">
    <location>
        <begin position="135"/>
        <end position="152"/>
    </location>
</feature>
<evidence type="ECO:0000256" key="2">
    <source>
        <dbReference type="ARBA" id="ARBA00010593"/>
    </source>
</evidence>
<keyword evidence="4 7" id="KW-0812">Transmembrane</keyword>
<gene>
    <name evidence="9" type="ORF">NH26_02980</name>
</gene>
<proteinExistence type="inferred from homology"/>
<dbReference type="GO" id="GO:0015377">
    <property type="term" value="F:chloride:monoatomic cation symporter activity"/>
    <property type="evidence" value="ECO:0007669"/>
    <property type="project" value="InterPro"/>
</dbReference>
<dbReference type="RefSeq" id="WP_044228871.1">
    <property type="nucleotide sequence ID" value="NZ_JRYR02000001.1"/>
</dbReference>
<evidence type="ECO:0000256" key="1">
    <source>
        <dbReference type="ARBA" id="ARBA00004141"/>
    </source>
</evidence>
<dbReference type="Pfam" id="PF00324">
    <property type="entry name" value="AA_permease"/>
    <property type="match status" value="1"/>
</dbReference>
<feature type="domain" description="Amino acid permease/ SLC12A" evidence="8">
    <location>
        <begin position="18"/>
        <end position="435"/>
    </location>
</feature>
<feature type="transmembrane region" description="Helical" evidence="7">
    <location>
        <begin position="397"/>
        <end position="426"/>
    </location>
</feature>
<accession>A0A1S1YWW0</accession>
<comment type="subcellular location">
    <subcellularLocation>
        <location evidence="1">Membrane</location>
        <topology evidence="1">Multi-pass membrane protein</topology>
    </subcellularLocation>
</comment>
<dbReference type="PANTHER" id="PTHR11827:SF72">
    <property type="entry name" value="GH08340P"/>
    <property type="match status" value="1"/>
</dbReference>
<feature type="transmembrane region" description="Helical" evidence="7">
    <location>
        <begin position="332"/>
        <end position="349"/>
    </location>
</feature>
<feature type="transmembrane region" description="Helical" evidence="7">
    <location>
        <begin position="355"/>
        <end position="376"/>
    </location>
</feature>
<feature type="transmembrane region" description="Helical" evidence="7">
    <location>
        <begin position="276"/>
        <end position="300"/>
    </location>
</feature>
<dbReference type="EMBL" id="JRYR02000001">
    <property type="protein sequence ID" value="OHX65383.1"/>
    <property type="molecule type" value="Genomic_DNA"/>
</dbReference>
<dbReference type="FunFam" id="1.20.1740.10:FF:000013">
    <property type="entry name" value="Solute carrier family 12 member"/>
    <property type="match status" value="1"/>
</dbReference>
<keyword evidence="5 7" id="KW-1133">Transmembrane helix</keyword>
<feature type="transmembrane region" description="Helical" evidence="7">
    <location>
        <begin position="43"/>
        <end position="66"/>
    </location>
</feature>
<reference evidence="9 10" key="1">
    <citation type="journal article" date="2012" name="Int. J. Syst. Evol. Microbiol.">
        <title>Flammeovirga pacifica sp. nov., isolated from deep-sea sediment.</title>
        <authorList>
            <person name="Xu H."/>
            <person name="Fu Y."/>
            <person name="Yang N."/>
            <person name="Ding Z."/>
            <person name="Lai Q."/>
            <person name="Zeng R."/>
        </authorList>
    </citation>
    <scope>NUCLEOTIDE SEQUENCE [LARGE SCALE GENOMIC DNA]</scope>
    <source>
        <strain evidence="10">DSM 24597 / LMG 26175 / WPAGA1</strain>
    </source>
</reference>
<comment type="similarity">
    <text evidence="2">Belongs to the SLC12A transporter family.</text>
</comment>
<evidence type="ECO:0000256" key="5">
    <source>
        <dbReference type="ARBA" id="ARBA00022989"/>
    </source>
</evidence>
<evidence type="ECO:0000256" key="4">
    <source>
        <dbReference type="ARBA" id="ARBA00022692"/>
    </source>
</evidence>
<dbReference type="Proteomes" id="UP000179797">
    <property type="component" value="Unassembled WGS sequence"/>
</dbReference>
<dbReference type="PANTHER" id="PTHR11827">
    <property type="entry name" value="SOLUTE CARRIER FAMILY 12, CATION COTRANSPORTERS"/>
    <property type="match status" value="1"/>
</dbReference>
<dbReference type="OrthoDB" id="3181223at2"/>
<dbReference type="STRING" id="915059.NH26_02980"/>
<evidence type="ECO:0000256" key="7">
    <source>
        <dbReference type="SAM" id="Phobius"/>
    </source>
</evidence>
<evidence type="ECO:0000259" key="8">
    <source>
        <dbReference type="Pfam" id="PF00324"/>
    </source>
</evidence>
<keyword evidence="6 7" id="KW-0472">Membrane</keyword>
<feature type="transmembrane region" description="Helical" evidence="7">
    <location>
        <begin position="161"/>
        <end position="179"/>
    </location>
</feature>
<protein>
    <submittedName>
        <fullName evidence="9">Amino acid permease</fullName>
    </submittedName>
</protein>
<dbReference type="InterPro" id="IPR004841">
    <property type="entry name" value="AA-permease/SLC12A_dom"/>
</dbReference>
<dbReference type="AlphaFoldDB" id="A0A1S1YWW0"/>
<feature type="transmembrane region" description="Helical" evidence="7">
    <location>
        <begin position="235"/>
        <end position="256"/>
    </location>
</feature>
<dbReference type="InterPro" id="IPR004842">
    <property type="entry name" value="SLC12A_fam"/>
</dbReference>
<evidence type="ECO:0000256" key="3">
    <source>
        <dbReference type="ARBA" id="ARBA00022448"/>
    </source>
</evidence>
<keyword evidence="10" id="KW-1185">Reference proteome</keyword>
<evidence type="ECO:0000313" key="9">
    <source>
        <dbReference type="EMBL" id="OHX65383.1"/>
    </source>
</evidence>
<dbReference type="Gene3D" id="1.20.1740.10">
    <property type="entry name" value="Amino acid/polyamine transporter I"/>
    <property type="match status" value="1"/>
</dbReference>
<keyword evidence="3" id="KW-0813">Transport</keyword>
<organism evidence="9 10">
    <name type="scientific">Flammeovirga pacifica</name>
    <dbReference type="NCBI Taxonomy" id="915059"/>
    <lineage>
        <taxon>Bacteria</taxon>
        <taxon>Pseudomonadati</taxon>
        <taxon>Bacteroidota</taxon>
        <taxon>Cytophagia</taxon>
        <taxon>Cytophagales</taxon>
        <taxon>Flammeovirgaceae</taxon>
        <taxon>Flammeovirga</taxon>
    </lineage>
</organism>
<feature type="transmembrane region" description="Helical" evidence="7">
    <location>
        <begin position="12"/>
        <end position="37"/>
    </location>
</feature>
<feature type="transmembrane region" description="Helical" evidence="7">
    <location>
        <begin position="202"/>
        <end position="223"/>
    </location>
</feature>
<sequence length="744" mass="82150">MGLNLDKSNQQGFGTAPVFFTSISTILGAILFLRFGYAVANLGLLSTLSMVLVGHLVTIPTAMAISEIATNQKVQGGGVYYIISRSFGITIGGSIGISLYLSQAISTAFYIIAFAEAFRPLFPLLEQYGIVNLNLRWITIPMSIGLISLVMYKGAELGMKTLYIVVAILFISLVSFFIGKTDFSESLEVINWSGHIADGDNFFKVLAICFPAFTGIAAGVGLSGDLKSPEKSIPIGTMLAGIFGMVIYLLVAYKLSISASLEDLAGDPLIMTDISFWGPLIPIGLAAAALSSAIGSILVAPRTLQAIAEDKVLPNGAVNNWLSKIKKGSNEPINSSLITSVITLIFVLIGDIDVVAQIITMFFMVTYGAICLISFLEHFASDPAYRPVFKSRPIISLVGALMCGYLMFKISATYTFIALIFMALLYQMVRQFTPNKEGLKAIFQGVLFQLSRQFQIFLQKTEKNDVEDHWRPAVVCVSRNTFKRFSAFNLVRWIAHKYGFATYIHLIDGYLSKETNKNAEKDLMRLIKISEASKSKVYLDTMISPSMTSVIAQVIQLPSVAGKENNMLMFEFAKKDPDNGLKQLIDNFKLMSVTGNDICVLGSDERNFGVKTEIHIWLTPKDLENANLMILLGFIIIGHPEWKKAKITLLACFPEPELEDRRNQILDLIKTGRLPISKNNVRLLTRADNTDMKTMINQESRDADLTIIGIRLEAAKKINEQVFYGYDDIGDVLFIHTAKRKDIS</sequence>
<name>A0A1S1YWW0_FLAPC</name>